<dbReference type="GO" id="GO:0006629">
    <property type="term" value="P:lipid metabolic process"/>
    <property type="evidence" value="ECO:0007669"/>
    <property type="project" value="InterPro"/>
</dbReference>
<organism evidence="4 5">
    <name type="scientific">Williamsia marianensis</name>
    <dbReference type="NCBI Taxonomy" id="85044"/>
    <lineage>
        <taxon>Bacteria</taxon>
        <taxon>Bacillati</taxon>
        <taxon>Actinomycetota</taxon>
        <taxon>Actinomycetes</taxon>
        <taxon>Mycobacteriales</taxon>
        <taxon>Nocardiaceae</taxon>
        <taxon>Williamsia</taxon>
    </lineage>
</organism>
<dbReference type="Gene3D" id="3.20.20.190">
    <property type="entry name" value="Phosphatidylinositol (PI) phosphodiesterase"/>
    <property type="match status" value="1"/>
</dbReference>
<dbReference type="PROSITE" id="PS51257">
    <property type="entry name" value="PROKAR_LIPOPROTEIN"/>
    <property type="match status" value="1"/>
</dbReference>
<proteinExistence type="predicted"/>
<reference evidence="4 5" key="1">
    <citation type="submission" date="2018-10" db="EMBL/GenBank/DDBJ databases">
        <title>Sequencing the genomes of 1000 actinobacteria strains.</title>
        <authorList>
            <person name="Klenk H.-P."/>
        </authorList>
    </citation>
    <scope>NUCLEOTIDE SEQUENCE [LARGE SCALE GENOMIC DNA]</scope>
    <source>
        <strain evidence="4 5">DSM 44343</strain>
    </source>
</reference>
<feature type="compositionally biased region" description="Polar residues" evidence="1">
    <location>
        <begin position="31"/>
        <end position="43"/>
    </location>
</feature>
<evidence type="ECO:0000313" key="5">
    <source>
        <dbReference type="Proteomes" id="UP000274762"/>
    </source>
</evidence>
<dbReference type="PANTHER" id="PTHR46211:SF14">
    <property type="entry name" value="GLYCEROPHOSPHODIESTER PHOSPHODIESTERASE"/>
    <property type="match status" value="1"/>
</dbReference>
<dbReference type="InterPro" id="IPR030395">
    <property type="entry name" value="GP_PDE_dom"/>
</dbReference>
<dbReference type="Proteomes" id="UP000274762">
    <property type="component" value="Unassembled WGS sequence"/>
</dbReference>
<dbReference type="PANTHER" id="PTHR46211">
    <property type="entry name" value="GLYCEROPHOSPHORYL DIESTER PHOSPHODIESTERASE"/>
    <property type="match status" value="1"/>
</dbReference>
<dbReference type="EMBL" id="RBKV01000001">
    <property type="protein sequence ID" value="RKR94663.1"/>
    <property type="molecule type" value="Genomic_DNA"/>
</dbReference>
<name>A0A495K089_WILMA</name>
<accession>A0A495K089</accession>
<dbReference type="PROSITE" id="PS51704">
    <property type="entry name" value="GP_PDE"/>
    <property type="match status" value="1"/>
</dbReference>
<evidence type="ECO:0000313" key="4">
    <source>
        <dbReference type="EMBL" id="RKR94663.1"/>
    </source>
</evidence>
<dbReference type="InterPro" id="IPR017946">
    <property type="entry name" value="PLC-like_Pdiesterase_TIM-brl"/>
</dbReference>
<evidence type="ECO:0000259" key="3">
    <source>
        <dbReference type="PROSITE" id="PS51704"/>
    </source>
</evidence>
<gene>
    <name evidence="4" type="ORF">DFJ75_1464</name>
</gene>
<evidence type="ECO:0000256" key="2">
    <source>
        <dbReference type="SAM" id="SignalP"/>
    </source>
</evidence>
<feature type="chain" id="PRO_5038480297" evidence="2">
    <location>
        <begin position="17"/>
        <end position="362"/>
    </location>
</feature>
<feature type="signal peptide" evidence="2">
    <location>
        <begin position="1"/>
        <end position="16"/>
    </location>
</feature>
<sequence length="362" mass="38488">MGVRKNLLATTMAAMAAMVATVGLVACGSDSTGSTESATTVPSASEAESPKSFDLQAHRGGRGEYTEESLHAFDQALSLGVSTLELDIVLTKDNQPLIWHDPKIDETKCADTAAATPGDPQFPYVGDLVHDLTLAQIRTLNCDKVLAGYPEAQPVAGNKIAVLPELFTLVETRGADAVRFNIETKIEAEKRADSATPEEFVDVTLAAVKEAGMVGRVSIQSFDWRTLPLVHDAEPSIPLVALWDETTWKKDSQWLGPVDFDAVGGDVIKGASSIDGVTVLSPGYVNPYPDGQVPPAGYTLVADEDFVSRAHESGLAVIPWTINDPAVMDAQIEAGADGIITDYPTRLREVMATRGMTLPAPA</sequence>
<dbReference type="AlphaFoldDB" id="A0A495K089"/>
<feature type="domain" description="GP-PDE" evidence="3">
    <location>
        <begin position="53"/>
        <end position="351"/>
    </location>
</feature>
<dbReference type="GO" id="GO:0008081">
    <property type="term" value="F:phosphoric diester hydrolase activity"/>
    <property type="evidence" value="ECO:0007669"/>
    <property type="project" value="InterPro"/>
</dbReference>
<protein>
    <submittedName>
        <fullName evidence="4">Glycerophosphoryl diester phosphodiesterase</fullName>
    </submittedName>
</protein>
<dbReference type="Pfam" id="PF03009">
    <property type="entry name" value="GDPD"/>
    <property type="match status" value="1"/>
</dbReference>
<evidence type="ECO:0000256" key="1">
    <source>
        <dbReference type="SAM" id="MobiDB-lite"/>
    </source>
</evidence>
<keyword evidence="2" id="KW-0732">Signal</keyword>
<feature type="region of interest" description="Disordered" evidence="1">
    <location>
        <begin position="31"/>
        <end position="61"/>
    </location>
</feature>
<dbReference type="SUPFAM" id="SSF51695">
    <property type="entry name" value="PLC-like phosphodiesterases"/>
    <property type="match status" value="1"/>
</dbReference>
<comment type="caution">
    <text evidence="4">The sequence shown here is derived from an EMBL/GenBank/DDBJ whole genome shotgun (WGS) entry which is preliminary data.</text>
</comment>